<feature type="transmembrane region" description="Helical" evidence="13">
    <location>
        <begin position="288"/>
        <end position="308"/>
    </location>
</feature>
<dbReference type="PANTHER" id="PTHR42643">
    <property type="entry name" value="IONOTROPIC RECEPTOR 20A-RELATED"/>
    <property type="match status" value="1"/>
</dbReference>
<dbReference type="FunFam" id="3.40.190.10:FF:000078">
    <property type="entry name" value="glutamate receptor ionotropic, NMDA 3B"/>
    <property type="match status" value="1"/>
</dbReference>
<comment type="caution">
    <text evidence="15">The sequence shown here is derived from an EMBL/GenBank/DDBJ whole genome shotgun (WGS) entry which is preliminary data.</text>
</comment>
<keyword evidence="16" id="KW-1185">Reference proteome</keyword>
<proteinExistence type="predicted"/>
<evidence type="ECO:0000256" key="12">
    <source>
        <dbReference type="ARBA" id="ARBA00023303"/>
    </source>
</evidence>
<gene>
    <name evidence="15" type="ORF">Pmani_024130</name>
</gene>
<keyword evidence="12" id="KW-0407">Ion channel</keyword>
<evidence type="ECO:0000256" key="5">
    <source>
        <dbReference type="ARBA" id="ARBA00022989"/>
    </source>
</evidence>
<evidence type="ECO:0000256" key="4">
    <source>
        <dbReference type="ARBA" id="ARBA00022692"/>
    </source>
</evidence>
<evidence type="ECO:0000256" key="11">
    <source>
        <dbReference type="ARBA" id="ARBA00023286"/>
    </source>
</evidence>
<evidence type="ECO:0000259" key="14">
    <source>
        <dbReference type="SMART" id="SM00918"/>
    </source>
</evidence>
<dbReference type="SUPFAM" id="SSF53850">
    <property type="entry name" value="Periplasmic binding protein-like II"/>
    <property type="match status" value="1"/>
</dbReference>
<feature type="transmembrane region" description="Helical" evidence="13">
    <location>
        <begin position="227"/>
        <end position="247"/>
    </location>
</feature>
<evidence type="ECO:0000256" key="1">
    <source>
        <dbReference type="ARBA" id="ARBA00004651"/>
    </source>
</evidence>
<evidence type="ECO:0000256" key="2">
    <source>
        <dbReference type="ARBA" id="ARBA00022448"/>
    </source>
</evidence>
<dbReference type="AlphaFoldDB" id="A0AAE1P8F2"/>
<dbReference type="InterPro" id="IPR052192">
    <property type="entry name" value="Insect_Ionotropic_Sensory_Rcpt"/>
</dbReference>
<evidence type="ECO:0000256" key="7">
    <source>
        <dbReference type="ARBA" id="ARBA00023065"/>
    </source>
</evidence>
<dbReference type="GO" id="GO:0005886">
    <property type="term" value="C:plasma membrane"/>
    <property type="evidence" value="ECO:0007669"/>
    <property type="project" value="UniProtKB-SubCell"/>
</dbReference>
<evidence type="ECO:0000256" key="6">
    <source>
        <dbReference type="ARBA" id="ARBA00023054"/>
    </source>
</evidence>
<evidence type="ECO:0000256" key="9">
    <source>
        <dbReference type="ARBA" id="ARBA00023170"/>
    </source>
</evidence>
<evidence type="ECO:0000313" key="16">
    <source>
        <dbReference type="Proteomes" id="UP001292094"/>
    </source>
</evidence>
<dbReference type="GO" id="GO:0043226">
    <property type="term" value="C:organelle"/>
    <property type="evidence" value="ECO:0007669"/>
    <property type="project" value="UniProtKB-ARBA"/>
</dbReference>
<keyword evidence="6" id="KW-0175">Coiled coil</keyword>
<keyword evidence="9" id="KW-0675">Receptor</keyword>
<evidence type="ECO:0000256" key="8">
    <source>
        <dbReference type="ARBA" id="ARBA00023136"/>
    </source>
</evidence>
<reference evidence="15" key="1">
    <citation type="submission" date="2023-11" db="EMBL/GenBank/DDBJ databases">
        <title>Genome assemblies of two species of porcelain crab, Petrolisthes cinctipes and Petrolisthes manimaculis (Anomura: Porcellanidae).</title>
        <authorList>
            <person name="Angst P."/>
        </authorList>
    </citation>
    <scope>NUCLEOTIDE SEQUENCE</scope>
    <source>
        <strain evidence="15">PB745_02</strain>
        <tissue evidence="15">Gill</tissue>
    </source>
</reference>
<dbReference type="EMBL" id="JAWZYT010002515">
    <property type="protein sequence ID" value="KAK4303879.1"/>
    <property type="molecule type" value="Genomic_DNA"/>
</dbReference>
<dbReference type="Pfam" id="PF10613">
    <property type="entry name" value="Lig_chan-Glu_bd"/>
    <property type="match status" value="1"/>
</dbReference>
<dbReference type="InterPro" id="IPR019594">
    <property type="entry name" value="Glu/Gly-bd"/>
</dbReference>
<accession>A0AAE1P8F2</accession>
<feature type="domain" description="Ionotropic glutamate receptor L-glutamate and glycine-binding" evidence="14">
    <location>
        <begin position="111"/>
        <end position="173"/>
    </location>
</feature>
<keyword evidence="11" id="KW-1071">Ligand-gated ion channel</keyword>
<dbReference type="PANTHER" id="PTHR42643:SF24">
    <property type="entry name" value="IONOTROPIC RECEPTOR 60A"/>
    <property type="match status" value="1"/>
</dbReference>
<dbReference type="Gene3D" id="1.10.287.70">
    <property type="match status" value="1"/>
</dbReference>
<organism evidence="15 16">
    <name type="scientific">Petrolisthes manimaculis</name>
    <dbReference type="NCBI Taxonomy" id="1843537"/>
    <lineage>
        <taxon>Eukaryota</taxon>
        <taxon>Metazoa</taxon>
        <taxon>Ecdysozoa</taxon>
        <taxon>Arthropoda</taxon>
        <taxon>Crustacea</taxon>
        <taxon>Multicrustacea</taxon>
        <taxon>Malacostraca</taxon>
        <taxon>Eumalacostraca</taxon>
        <taxon>Eucarida</taxon>
        <taxon>Decapoda</taxon>
        <taxon>Pleocyemata</taxon>
        <taxon>Anomura</taxon>
        <taxon>Galatheoidea</taxon>
        <taxon>Porcellanidae</taxon>
        <taxon>Petrolisthes</taxon>
    </lineage>
</organism>
<keyword evidence="10" id="KW-0325">Glycoprotein</keyword>
<evidence type="ECO:0000256" key="13">
    <source>
        <dbReference type="SAM" id="Phobius"/>
    </source>
</evidence>
<dbReference type="Proteomes" id="UP001292094">
    <property type="component" value="Unassembled WGS sequence"/>
</dbReference>
<dbReference type="Gene3D" id="3.40.190.10">
    <property type="entry name" value="Periplasmic binding protein-like II"/>
    <property type="match status" value="1"/>
</dbReference>
<evidence type="ECO:0000313" key="15">
    <source>
        <dbReference type="EMBL" id="KAK4303879.1"/>
    </source>
</evidence>
<keyword evidence="7" id="KW-0406">Ion transport</keyword>
<keyword evidence="4 13" id="KW-0812">Transmembrane</keyword>
<evidence type="ECO:0000256" key="10">
    <source>
        <dbReference type="ARBA" id="ARBA00023180"/>
    </source>
</evidence>
<dbReference type="SMART" id="SM00918">
    <property type="entry name" value="Lig_chan-Glu_bd"/>
    <property type="match status" value="1"/>
</dbReference>
<evidence type="ECO:0000256" key="3">
    <source>
        <dbReference type="ARBA" id="ARBA00022475"/>
    </source>
</evidence>
<dbReference type="GO" id="GO:0015276">
    <property type="term" value="F:ligand-gated monoatomic ion channel activity"/>
    <property type="evidence" value="ECO:0007669"/>
    <property type="project" value="InterPro"/>
</dbReference>
<comment type="subcellular location">
    <subcellularLocation>
        <location evidence="1">Cell membrane</location>
        <topology evidence="1">Multi-pass membrane protein</topology>
    </subcellularLocation>
</comment>
<keyword evidence="2" id="KW-0813">Transport</keyword>
<sequence>MSVVRRLKRKEKLRKSEEKEEVAVALEKSVVERKGEEGNGREVWVALAVRQDLGIYRLYSTFLDVDNTLTLLNAGKWVWKSRAPRLVTPLHPPYTRLGGRRLVTSVVNNWPFFNLTLGTDGSLRPHSGIDVSLLNTMAQHLNFTYSVVVPEDGQWGTKLDNGTVTGMVGMVASHRAQLAIDEITINDLREDVVDFTFPYYLESTVIVTEAPAAKPCFCCPFTLYTQGTVWMLVVASTLTVGPALACISRARNRLLKAQETSVHPLSHLSFNAFRSLLNQSSPRVPNEWPLRMVVYSWSLFCITIYGIGPATDHLVSLMRKICGLL</sequence>
<keyword evidence="3" id="KW-1003">Cell membrane</keyword>
<keyword evidence="5 13" id="KW-1133">Transmembrane helix</keyword>
<protein>
    <recommendedName>
        <fullName evidence="14">Ionotropic glutamate receptor L-glutamate and glycine-binding domain-containing protein</fullName>
    </recommendedName>
</protein>
<name>A0AAE1P8F2_9EUCA</name>
<keyword evidence="8 13" id="KW-0472">Membrane</keyword>